<accession>A0A016VFW5</accession>
<organism evidence="1 2">
    <name type="scientific">Ancylostoma ceylanicum</name>
    <dbReference type="NCBI Taxonomy" id="53326"/>
    <lineage>
        <taxon>Eukaryota</taxon>
        <taxon>Metazoa</taxon>
        <taxon>Ecdysozoa</taxon>
        <taxon>Nematoda</taxon>
        <taxon>Chromadorea</taxon>
        <taxon>Rhabditida</taxon>
        <taxon>Rhabditina</taxon>
        <taxon>Rhabditomorpha</taxon>
        <taxon>Strongyloidea</taxon>
        <taxon>Ancylostomatidae</taxon>
        <taxon>Ancylostomatinae</taxon>
        <taxon>Ancylostoma</taxon>
    </lineage>
</organism>
<name>A0A016VFW5_9BILA</name>
<dbReference type="Proteomes" id="UP000024635">
    <property type="component" value="Unassembled WGS sequence"/>
</dbReference>
<keyword evidence="2" id="KW-1185">Reference proteome</keyword>
<dbReference type="AlphaFoldDB" id="A0A016VFW5"/>
<reference evidence="2" key="1">
    <citation type="journal article" date="2015" name="Nat. Genet.">
        <title>The genome and transcriptome of the zoonotic hookworm Ancylostoma ceylanicum identify infection-specific gene families.</title>
        <authorList>
            <person name="Schwarz E.M."/>
            <person name="Hu Y."/>
            <person name="Antoshechkin I."/>
            <person name="Miller M.M."/>
            <person name="Sternberg P.W."/>
            <person name="Aroian R.V."/>
        </authorList>
    </citation>
    <scope>NUCLEOTIDE SEQUENCE</scope>
    <source>
        <strain evidence="2">HY135</strain>
    </source>
</reference>
<evidence type="ECO:0000313" key="1">
    <source>
        <dbReference type="EMBL" id="EYC26514.1"/>
    </source>
</evidence>
<comment type="caution">
    <text evidence="1">The sequence shown here is derived from an EMBL/GenBank/DDBJ whole genome shotgun (WGS) entry which is preliminary data.</text>
</comment>
<evidence type="ECO:0000313" key="2">
    <source>
        <dbReference type="Proteomes" id="UP000024635"/>
    </source>
</evidence>
<dbReference type="EMBL" id="JARK01001346">
    <property type="protein sequence ID" value="EYC26514.1"/>
    <property type="molecule type" value="Genomic_DNA"/>
</dbReference>
<proteinExistence type="predicted"/>
<sequence>MMRVDCHVDRHGTLPNGAHRGFPHFIHVANASDRGDREQPAVVAIATIAGKVWGTPRLVLFYHYYSCCICDNLRTDIIASFDLTLKLHLAAFIAHRNPIL</sequence>
<gene>
    <name evidence="1" type="primary">Acey_s0010.g1196</name>
    <name evidence="1" type="ORF">Y032_0010g1196</name>
</gene>
<protein>
    <submittedName>
        <fullName evidence="1">Uncharacterized protein</fullName>
    </submittedName>
</protein>